<keyword evidence="7" id="KW-0808">Transferase</keyword>
<dbReference type="Gene3D" id="1.10.287.130">
    <property type="match status" value="1"/>
</dbReference>
<dbReference type="KEGG" id="vne:CFK40_19970"/>
<dbReference type="GO" id="GO:0005886">
    <property type="term" value="C:plasma membrane"/>
    <property type="evidence" value="ECO:0007669"/>
    <property type="project" value="UniProtKB-SubCell"/>
</dbReference>
<dbReference type="CDD" id="cd00082">
    <property type="entry name" value="HisKA"/>
    <property type="match status" value="1"/>
</dbReference>
<feature type="transmembrane region" description="Helical" evidence="15">
    <location>
        <begin position="151"/>
        <end position="178"/>
    </location>
</feature>
<dbReference type="Pfam" id="PF00512">
    <property type="entry name" value="HisKA"/>
    <property type="match status" value="1"/>
</dbReference>
<evidence type="ECO:0000256" key="10">
    <source>
        <dbReference type="ARBA" id="ARBA00022777"/>
    </source>
</evidence>
<dbReference type="SMART" id="SM00387">
    <property type="entry name" value="HATPase_c"/>
    <property type="match status" value="1"/>
</dbReference>
<dbReference type="PROSITE" id="PS50109">
    <property type="entry name" value="HIS_KIN"/>
    <property type="match status" value="1"/>
</dbReference>
<dbReference type="PANTHER" id="PTHR45436">
    <property type="entry name" value="SENSOR HISTIDINE KINASE YKOH"/>
    <property type="match status" value="1"/>
</dbReference>
<dbReference type="SUPFAM" id="SSF55874">
    <property type="entry name" value="ATPase domain of HSP90 chaperone/DNA topoisomerase II/histidine kinase"/>
    <property type="match status" value="1"/>
</dbReference>
<evidence type="ECO:0000256" key="13">
    <source>
        <dbReference type="ARBA" id="ARBA00023012"/>
    </source>
</evidence>
<evidence type="ECO:0000259" key="16">
    <source>
        <dbReference type="PROSITE" id="PS50109"/>
    </source>
</evidence>
<keyword evidence="13" id="KW-0902">Two-component regulatory system</keyword>
<dbReference type="PANTHER" id="PTHR45436:SF5">
    <property type="entry name" value="SENSOR HISTIDINE KINASE TRCS"/>
    <property type="match status" value="1"/>
</dbReference>
<dbReference type="EMBL" id="CP022437">
    <property type="protein sequence ID" value="ASN07113.1"/>
    <property type="molecule type" value="Genomic_DNA"/>
</dbReference>
<evidence type="ECO:0000256" key="4">
    <source>
        <dbReference type="ARBA" id="ARBA00015735"/>
    </source>
</evidence>
<dbReference type="PRINTS" id="PR00344">
    <property type="entry name" value="BCTRLSENSOR"/>
</dbReference>
<feature type="domain" description="HAMP" evidence="17">
    <location>
        <begin position="175"/>
        <end position="229"/>
    </location>
</feature>
<dbReference type="SUPFAM" id="SSF158472">
    <property type="entry name" value="HAMP domain-like"/>
    <property type="match status" value="1"/>
</dbReference>
<dbReference type="SMART" id="SM00388">
    <property type="entry name" value="HisKA"/>
    <property type="match status" value="1"/>
</dbReference>
<dbReference type="RefSeq" id="WP_089534107.1">
    <property type="nucleotide sequence ID" value="NZ_CP022437.1"/>
</dbReference>
<dbReference type="Pfam" id="PF00672">
    <property type="entry name" value="HAMP"/>
    <property type="match status" value="1"/>
</dbReference>
<dbReference type="InterPro" id="IPR005467">
    <property type="entry name" value="His_kinase_dom"/>
</dbReference>
<dbReference type="InterPro" id="IPR003661">
    <property type="entry name" value="HisK_dim/P_dom"/>
</dbReference>
<keyword evidence="12 15" id="KW-1133">Transmembrane helix</keyword>
<proteinExistence type="predicted"/>
<evidence type="ECO:0000256" key="6">
    <source>
        <dbReference type="ARBA" id="ARBA00022553"/>
    </source>
</evidence>
<evidence type="ECO:0000256" key="9">
    <source>
        <dbReference type="ARBA" id="ARBA00022741"/>
    </source>
</evidence>
<feature type="domain" description="Histidine kinase" evidence="16">
    <location>
        <begin position="237"/>
        <end position="448"/>
    </location>
</feature>
<dbReference type="Proteomes" id="UP000204391">
    <property type="component" value="Chromosome"/>
</dbReference>
<dbReference type="InterPro" id="IPR003660">
    <property type="entry name" value="HAMP_dom"/>
</dbReference>
<evidence type="ECO:0000256" key="8">
    <source>
        <dbReference type="ARBA" id="ARBA00022692"/>
    </source>
</evidence>
<evidence type="ECO:0000256" key="7">
    <source>
        <dbReference type="ARBA" id="ARBA00022679"/>
    </source>
</evidence>
<dbReference type="InterPro" id="IPR036097">
    <property type="entry name" value="HisK_dim/P_sf"/>
</dbReference>
<evidence type="ECO:0000256" key="1">
    <source>
        <dbReference type="ARBA" id="ARBA00000085"/>
    </source>
</evidence>
<dbReference type="InterPro" id="IPR041610">
    <property type="entry name" value="ArlS_N"/>
</dbReference>
<comment type="subcellular location">
    <subcellularLocation>
        <location evidence="2">Cell membrane</location>
        <topology evidence="2">Multi-pass membrane protein</topology>
    </subcellularLocation>
</comment>
<dbReference type="OrthoDB" id="9786919at2"/>
<comment type="catalytic activity">
    <reaction evidence="1">
        <text>ATP + protein L-histidine = ADP + protein N-phospho-L-histidine.</text>
        <dbReference type="EC" id="2.7.13.3"/>
    </reaction>
</comment>
<keyword evidence="14 15" id="KW-0472">Membrane</keyword>
<dbReference type="Pfam" id="PF18719">
    <property type="entry name" value="ArlS_N"/>
    <property type="match status" value="1"/>
</dbReference>
<dbReference type="CDD" id="cd06225">
    <property type="entry name" value="HAMP"/>
    <property type="match status" value="1"/>
</dbReference>
<dbReference type="SUPFAM" id="SSF47384">
    <property type="entry name" value="Homodimeric domain of signal transducing histidine kinase"/>
    <property type="match status" value="1"/>
</dbReference>
<dbReference type="SMART" id="SM00304">
    <property type="entry name" value="HAMP"/>
    <property type="match status" value="1"/>
</dbReference>
<dbReference type="FunFam" id="1.10.287.130:FF:000001">
    <property type="entry name" value="Two-component sensor histidine kinase"/>
    <property type="match status" value="1"/>
</dbReference>
<evidence type="ECO:0000313" key="19">
    <source>
        <dbReference type="Proteomes" id="UP000204391"/>
    </source>
</evidence>
<name>A0A221MHH1_9BACI</name>
<keyword evidence="6" id="KW-0597">Phosphoprotein</keyword>
<evidence type="ECO:0000256" key="12">
    <source>
        <dbReference type="ARBA" id="ARBA00022989"/>
    </source>
</evidence>
<evidence type="ECO:0000256" key="5">
    <source>
        <dbReference type="ARBA" id="ARBA00022475"/>
    </source>
</evidence>
<evidence type="ECO:0000259" key="17">
    <source>
        <dbReference type="PROSITE" id="PS50885"/>
    </source>
</evidence>
<dbReference type="InterPro" id="IPR050428">
    <property type="entry name" value="TCS_sensor_his_kinase"/>
</dbReference>
<dbReference type="InterPro" id="IPR004358">
    <property type="entry name" value="Sig_transdc_His_kin-like_C"/>
</dbReference>
<sequence>MKLRTKIQLFSSLFMLVLILLVNASIYYFFYKLSADSELDQLDAHTETIISTLNENPTISKNQLLRAYLPNEGMIRVVDEKENKLVTLTKHGSYTSLPITFSASEIQEIRSVDDRASVAVVTQPVIWSDGNVVTLQVSKHLTGLDATMQTLLYVVIGASIVMLLPTIFAGRLLTGFILKPIQALIQTMNANKNENTWEKISVRSHSKDELYQMEQTFNEMIDHLRESFNKQEQFVSDASHELKTPIAIVKSYAQLLERRGLERPEIFQESIGAIETEADRMQKLVEQLLFLAKSKNESVLTEVNIVKLCLDVVTVFNGAYNRSIRVNRKEQEEILVKANKDQLKQVVYSLIDNACKYSEAEIIVTISVVDKNVAIAIQDFGPGISKEEQAKIFDRFYRVDKARNRDNGGTGLGLSIAKSIVEAHKGKLTVSSNIAEGSTFTVILPIVIDH</sequence>
<feature type="transmembrane region" description="Helical" evidence="15">
    <location>
        <begin position="12"/>
        <end position="30"/>
    </location>
</feature>
<dbReference type="AlphaFoldDB" id="A0A221MHH1"/>
<gene>
    <name evidence="18" type="ORF">CFK40_19970</name>
</gene>
<dbReference type="CDD" id="cd00075">
    <property type="entry name" value="HATPase"/>
    <property type="match status" value="1"/>
</dbReference>
<keyword evidence="8 15" id="KW-0812">Transmembrane</keyword>
<keyword evidence="11" id="KW-0067">ATP-binding</keyword>
<organism evidence="18 19">
    <name type="scientific">Virgibacillus necropolis</name>
    <dbReference type="NCBI Taxonomy" id="163877"/>
    <lineage>
        <taxon>Bacteria</taxon>
        <taxon>Bacillati</taxon>
        <taxon>Bacillota</taxon>
        <taxon>Bacilli</taxon>
        <taxon>Bacillales</taxon>
        <taxon>Bacillaceae</taxon>
        <taxon>Virgibacillus</taxon>
    </lineage>
</organism>
<keyword evidence="9" id="KW-0547">Nucleotide-binding</keyword>
<dbReference type="FunFam" id="3.30.565.10:FF:000006">
    <property type="entry name" value="Sensor histidine kinase WalK"/>
    <property type="match status" value="1"/>
</dbReference>
<evidence type="ECO:0000256" key="2">
    <source>
        <dbReference type="ARBA" id="ARBA00004651"/>
    </source>
</evidence>
<dbReference type="GO" id="GO:0005524">
    <property type="term" value="F:ATP binding"/>
    <property type="evidence" value="ECO:0007669"/>
    <property type="project" value="UniProtKB-KW"/>
</dbReference>
<evidence type="ECO:0000313" key="18">
    <source>
        <dbReference type="EMBL" id="ASN07113.1"/>
    </source>
</evidence>
<dbReference type="InterPro" id="IPR036890">
    <property type="entry name" value="HATPase_C_sf"/>
</dbReference>
<dbReference type="Gene3D" id="6.10.340.10">
    <property type="match status" value="1"/>
</dbReference>
<evidence type="ECO:0000256" key="15">
    <source>
        <dbReference type="SAM" id="Phobius"/>
    </source>
</evidence>
<dbReference type="EC" id="2.7.13.3" evidence="3"/>
<dbReference type="Gene3D" id="3.30.565.10">
    <property type="entry name" value="Histidine kinase-like ATPase, C-terminal domain"/>
    <property type="match status" value="1"/>
</dbReference>
<keyword evidence="10 18" id="KW-0418">Kinase</keyword>
<protein>
    <recommendedName>
        <fullName evidence="4">Signal transduction histidine-protein kinase ArlS</fullName>
        <ecNumber evidence="3">2.7.13.3</ecNumber>
    </recommendedName>
</protein>
<keyword evidence="19" id="KW-1185">Reference proteome</keyword>
<reference evidence="18 19" key="1">
    <citation type="journal article" date="2003" name="Int. J. Syst. Evol. Microbiol.">
        <title>Virgibacillus carmonensis sp. nov., Virgibacillus necropolis sp. nov. and Virgibacillus picturae sp. nov., three novel species isolated from deteriorated mural paintings, transfer of the species of the genus salibacillus to Virgibacillus, as Virgibacillus marismortui comb. nov. and Virgibacillus salexigens comb. nov., and emended description of the genus Virgibacillus.</title>
        <authorList>
            <person name="Heyrman J."/>
            <person name="Logan N.A."/>
            <person name="Busse H.J."/>
            <person name="Balcaen A."/>
            <person name="Lebbe L."/>
            <person name="Rodriguez-Diaz M."/>
            <person name="Swings J."/>
            <person name="De Vos P."/>
        </authorList>
    </citation>
    <scope>NUCLEOTIDE SEQUENCE [LARGE SCALE GENOMIC DNA]</scope>
    <source>
        <strain evidence="18 19">LMG 19488</strain>
    </source>
</reference>
<dbReference type="InterPro" id="IPR003594">
    <property type="entry name" value="HATPase_dom"/>
</dbReference>
<dbReference type="PROSITE" id="PS50885">
    <property type="entry name" value="HAMP"/>
    <property type="match status" value="1"/>
</dbReference>
<evidence type="ECO:0000256" key="11">
    <source>
        <dbReference type="ARBA" id="ARBA00022840"/>
    </source>
</evidence>
<evidence type="ECO:0000256" key="3">
    <source>
        <dbReference type="ARBA" id="ARBA00012438"/>
    </source>
</evidence>
<dbReference type="Pfam" id="PF02518">
    <property type="entry name" value="HATPase_c"/>
    <property type="match status" value="1"/>
</dbReference>
<evidence type="ECO:0000256" key="14">
    <source>
        <dbReference type="ARBA" id="ARBA00023136"/>
    </source>
</evidence>
<accession>A0A221MHH1</accession>
<keyword evidence="5" id="KW-1003">Cell membrane</keyword>
<dbReference type="GO" id="GO:0000155">
    <property type="term" value="F:phosphorelay sensor kinase activity"/>
    <property type="evidence" value="ECO:0007669"/>
    <property type="project" value="InterPro"/>
</dbReference>